<comment type="caution">
    <text evidence="4">The sequence shown here is derived from an EMBL/GenBank/DDBJ whole genome shotgun (WGS) entry which is preliminary data.</text>
</comment>
<evidence type="ECO:0000259" key="2">
    <source>
        <dbReference type="Pfam" id="PF22518"/>
    </source>
</evidence>
<dbReference type="EMBL" id="QPJT01000037">
    <property type="protein sequence ID" value="RCX09291.1"/>
    <property type="molecule type" value="Genomic_DNA"/>
</dbReference>
<dbReference type="Pfam" id="PF23871">
    <property type="entry name" value="DUF7226"/>
    <property type="match status" value="1"/>
</dbReference>
<evidence type="ECO:0000313" key="5">
    <source>
        <dbReference type="Proteomes" id="UP000253034"/>
    </source>
</evidence>
<dbReference type="RefSeq" id="WP_114299955.1">
    <property type="nucleotide sequence ID" value="NZ_QPJT01000037.1"/>
</dbReference>
<evidence type="ECO:0000259" key="3">
    <source>
        <dbReference type="Pfam" id="PF23871"/>
    </source>
</evidence>
<proteinExistence type="predicted"/>
<feature type="domain" description="DUF6997" evidence="2">
    <location>
        <begin position="75"/>
        <end position="249"/>
    </location>
</feature>
<feature type="domain" description="DUF6996" evidence="1">
    <location>
        <begin position="6"/>
        <end position="74"/>
    </location>
</feature>
<dbReference type="AlphaFoldDB" id="A0A369AJF1"/>
<dbReference type="OrthoDB" id="9774819at2"/>
<dbReference type="InterPro" id="IPR055650">
    <property type="entry name" value="DUF7226"/>
</dbReference>
<evidence type="ECO:0000259" key="1">
    <source>
        <dbReference type="Pfam" id="PF22515"/>
    </source>
</evidence>
<dbReference type="InterPro" id="IPR054266">
    <property type="entry name" value="DUF6997"/>
</dbReference>
<accession>A0A369AJF1</accession>
<dbReference type="Proteomes" id="UP000253034">
    <property type="component" value="Unassembled WGS sequence"/>
</dbReference>
<feature type="domain" description="DUF7226" evidence="3">
    <location>
        <begin position="285"/>
        <end position="427"/>
    </location>
</feature>
<evidence type="ECO:0008006" key="6">
    <source>
        <dbReference type="Google" id="ProtNLM"/>
    </source>
</evidence>
<dbReference type="InterPro" id="IPR054265">
    <property type="entry name" value="DUF6996"/>
</dbReference>
<keyword evidence="5" id="KW-1185">Reference proteome</keyword>
<gene>
    <name evidence="4" type="ORF">DFR58_1375</name>
</gene>
<reference evidence="4 5" key="1">
    <citation type="submission" date="2018-07" db="EMBL/GenBank/DDBJ databases">
        <title>Genomic Encyclopedia of Type Strains, Phase IV (KMG-IV): sequencing the most valuable type-strain genomes for metagenomic binning, comparative biology and taxonomic classification.</title>
        <authorList>
            <person name="Goeker M."/>
        </authorList>
    </citation>
    <scope>NUCLEOTIDE SEQUENCE [LARGE SCALE GENOMIC DNA]</scope>
    <source>
        <strain evidence="4 5">DSM 27016</strain>
    </source>
</reference>
<name>A0A369AJF1_9FIRM</name>
<organism evidence="4 5">
    <name type="scientific">Anaerobacterium chartisolvens</name>
    <dbReference type="NCBI Taxonomy" id="1297424"/>
    <lineage>
        <taxon>Bacteria</taxon>
        <taxon>Bacillati</taxon>
        <taxon>Bacillota</taxon>
        <taxon>Clostridia</taxon>
        <taxon>Eubacteriales</taxon>
        <taxon>Oscillospiraceae</taxon>
        <taxon>Anaerobacterium</taxon>
    </lineage>
</organism>
<dbReference type="Pfam" id="PF22518">
    <property type="entry name" value="DUF6997"/>
    <property type="match status" value="1"/>
</dbReference>
<evidence type="ECO:0000313" key="4">
    <source>
        <dbReference type="EMBL" id="RCX09291.1"/>
    </source>
</evidence>
<sequence length="428" mass="49263">MATKNDNAWEALFERYNILELIARYGFYEIESRVINTVRESRLMAKFDHYINLPRIFKENKLSILPISRTKYVVGKFDSYMSVDYAKNIKNTAVSLPYNIESIDFGNLYSESSALHCAFASGIINEVAGERVQYTVSGRMSSANFSFNIRNVSDGSLYPVHVENSQLEIDAGFEGENSFVIIEAKNFSVEDFLVRQLYYPYRLWKGKLHKPVIPVLMTCSNDVFSFFIYEFGNACEYNSLYLKEQKNFIIAPERIGLNDIIEVFKQTEAVPEPPVPFPQADRFERVIDLLGLLVENDLTKDSITRNYQFDTRQTDYYTNSTIYLGLAYKYKSPETGEITYSLTKHGRSVMSKRHKAKNMLLVKSIFRHGAFKESFRKYLELGHLPSKSTVSLIMKGCDIYNISKDGTTIPRRAQTVTAWLSWILSLAD</sequence>
<protein>
    <recommendedName>
        <fullName evidence="6">Translation elongation factor</fullName>
    </recommendedName>
</protein>
<dbReference type="Pfam" id="PF22515">
    <property type="entry name" value="DUF6996"/>
    <property type="match status" value="1"/>
</dbReference>